<dbReference type="InterPro" id="IPR029787">
    <property type="entry name" value="Nucleotide_cyclase"/>
</dbReference>
<dbReference type="SUPFAM" id="SSF55073">
    <property type="entry name" value="Nucleotide cyclase"/>
    <property type="match status" value="1"/>
</dbReference>
<gene>
    <name evidence="4" type="ORF">OJ997_17255</name>
</gene>
<dbReference type="InterPro" id="IPR029016">
    <property type="entry name" value="GAF-like_dom_sf"/>
</dbReference>
<dbReference type="Pfam" id="PF00990">
    <property type="entry name" value="GGDEF"/>
    <property type="match status" value="1"/>
</dbReference>
<evidence type="ECO:0000259" key="3">
    <source>
        <dbReference type="PROSITE" id="PS50887"/>
    </source>
</evidence>
<dbReference type="InterPro" id="IPR043128">
    <property type="entry name" value="Rev_trsase/Diguanyl_cyclase"/>
</dbReference>
<dbReference type="CDD" id="cd00130">
    <property type="entry name" value="PAS"/>
    <property type="match status" value="2"/>
</dbReference>
<dbReference type="InterPro" id="IPR000160">
    <property type="entry name" value="GGDEF_dom"/>
</dbReference>
<dbReference type="Gene3D" id="3.20.20.450">
    <property type="entry name" value="EAL domain"/>
    <property type="match status" value="1"/>
</dbReference>
<evidence type="ECO:0000313" key="5">
    <source>
        <dbReference type="Proteomes" id="UP001147653"/>
    </source>
</evidence>
<accession>A0A9X3N9U7</accession>
<dbReference type="FunFam" id="3.30.70.270:FF:000001">
    <property type="entry name" value="Diguanylate cyclase domain protein"/>
    <property type="match status" value="1"/>
</dbReference>
<dbReference type="InterPro" id="IPR052155">
    <property type="entry name" value="Biofilm_reg_signaling"/>
</dbReference>
<evidence type="ECO:0000259" key="1">
    <source>
        <dbReference type="PROSITE" id="PS50112"/>
    </source>
</evidence>
<dbReference type="SUPFAM" id="SSF141868">
    <property type="entry name" value="EAL domain-like"/>
    <property type="match status" value="1"/>
</dbReference>
<organism evidence="4 5">
    <name type="scientific">Solirubrobacter phytolaccae</name>
    <dbReference type="NCBI Taxonomy" id="1404360"/>
    <lineage>
        <taxon>Bacteria</taxon>
        <taxon>Bacillati</taxon>
        <taxon>Actinomycetota</taxon>
        <taxon>Thermoleophilia</taxon>
        <taxon>Solirubrobacterales</taxon>
        <taxon>Solirubrobacteraceae</taxon>
        <taxon>Solirubrobacter</taxon>
    </lineage>
</organism>
<dbReference type="Pfam" id="PF08448">
    <property type="entry name" value="PAS_4"/>
    <property type="match status" value="1"/>
</dbReference>
<name>A0A9X3N9U7_9ACTN</name>
<proteinExistence type="predicted"/>
<dbReference type="SMART" id="SM00065">
    <property type="entry name" value="GAF"/>
    <property type="match status" value="1"/>
</dbReference>
<dbReference type="Pfam" id="PF00563">
    <property type="entry name" value="EAL"/>
    <property type="match status" value="1"/>
</dbReference>
<feature type="domain" description="GGDEF" evidence="3">
    <location>
        <begin position="524"/>
        <end position="659"/>
    </location>
</feature>
<reference evidence="4" key="1">
    <citation type="submission" date="2022-10" db="EMBL/GenBank/DDBJ databases">
        <title>The WGS of Solirubrobacter phytolaccae KCTC 29190.</title>
        <authorList>
            <person name="Jiang Z."/>
        </authorList>
    </citation>
    <scope>NUCLEOTIDE SEQUENCE</scope>
    <source>
        <strain evidence="4">KCTC 29190</strain>
    </source>
</reference>
<dbReference type="Pfam" id="PF13188">
    <property type="entry name" value="PAS_8"/>
    <property type="match status" value="1"/>
</dbReference>
<dbReference type="EMBL" id="JAPDDP010000030">
    <property type="protein sequence ID" value="MDA0182056.1"/>
    <property type="molecule type" value="Genomic_DNA"/>
</dbReference>
<dbReference type="SMART" id="SM00052">
    <property type="entry name" value="EAL"/>
    <property type="match status" value="1"/>
</dbReference>
<dbReference type="Pfam" id="PF13185">
    <property type="entry name" value="GAF_2"/>
    <property type="match status" value="1"/>
</dbReference>
<feature type="domain" description="EAL" evidence="2">
    <location>
        <begin position="670"/>
        <end position="923"/>
    </location>
</feature>
<dbReference type="PROSITE" id="PS50887">
    <property type="entry name" value="GGDEF"/>
    <property type="match status" value="1"/>
</dbReference>
<feature type="domain" description="PAS" evidence="1">
    <location>
        <begin position="389"/>
        <end position="428"/>
    </location>
</feature>
<dbReference type="RefSeq" id="WP_270026415.1">
    <property type="nucleotide sequence ID" value="NZ_JAPDDP010000030.1"/>
</dbReference>
<dbReference type="InterPro" id="IPR003018">
    <property type="entry name" value="GAF"/>
</dbReference>
<protein>
    <submittedName>
        <fullName evidence="4">EAL domain-containing protein</fullName>
    </submittedName>
</protein>
<evidence type="ECO:0000313" key="4">
    <source>
        <dbReference type="EMBL" id="MDA0182056.1"/>
    </source>
</evidence>
<dbReference type="SMART" id="SM00267">
    <property type="entry name" value="GGDEF"/>
    <property type="match status" value="1"/>
</dbReference>
<dbReference type="Gene3D" id="3.30.450.40">
    <property type="match status" value="1"/>
</dbReference>
<sequence length="934" mass="101162">MLRSAKEERALSTCDIGADGVVRTWSRAATRLFGHEADQIVGRHVRALLPDAPLRPDTAVETVAVRADGERIALAVRFAATDEDGTLACRAHEVAHRREPAVLRADLAAREFATDAVVSADRAGHVIGLNPAAERLLGCTLKSALGCSLAEVLGDETLPEQVLSGHPVHTEQTRTPGQLTLISALPLRDHTGEVVGATAIFSDVTAQRGAAAAREREEREARQIERTSRALAESLDLDATLKRAAETFVPDLADLCVIFSLEPDGKTLTLRAAEAADAEVREFSRRAIGMQRPLEAHVEGALVTGQRPYLHGHRSMADEPPVVAAKLGDVWRTALPLRSNGGVWGLLVLGRSDRRPEPDARELRLMTALADRAGQALENARLHAQSTQARERFTAAFEHAPIGMALADATGVITEANPELAQITGLAQLVGARLPELYDPNHVGAEETERPFARPDGETVWVQVRVAPAGAHVVLLVQDITDRKRHESQLQYLADHDALTGLYNRRRFAEELDWVLAYSRRYRSPSVVIAVDVDNFKFVNDTYGHATGDALLVAIAEALRARCRNSDIVGRLGGDEFGVVLPHSGKEEADIVAQALLEAVRDGVRVPVGERTVRATASIGVRLIGPETEQTAEEILSDADIALYDAKESGRDRLSVTGDGSAVTDRLRARIGWSDRIRDALHHDGFALHEQPILHIGNDQVESSELLLRMCGDDGGLIAPGAFLEIAERFGQIQAIDRWVLGRALELLAARHAAGLHLDVEVNLSGGSISDPGVIDFIVAEVRNAPIDPRCLTIEVTETAAITNLDRARALATSLADLGCRFALDDFGSGFGSFYYLKHLPFDVVKIDGEFIRELEHSHADRLTVQAIVHIARGLGKPTIAEFVERDATLRLLGELGVDYAQGYHVGRPQPVELRPSFLRDAGSGAPVEPARKG</sequence>
<dbReference type="SMART" id="SM00091">
    <property type="entry name" value="PAS"/>
    <property type="match status" value="3"/>
</dbReference>
<dbReference type="PANTHER" id="PTHR44757:SF4">
    <property type="entry name" value="DIGUANYLATE CYCLASE DGCE-RELATED"/>
    <property type="match status" value="1"/>
</dbReference>
<dbReference type="Pfam" id="PF13426">
    <property type="entry name" value="PAS_9"/>
    <property type="match status" value="1"/>
</dbReference>
<evidence type="ECO:0000259" key="2">
    <source>
        <dbReference type="PROSITE" id="PS50883"/>
    </source>
</evidence>
<dbReference type="Gene3D" id="3.30.450.20">
    <property type="entry name" value="PAS domain"/>
    <property type="match status" value="3"/>
</dbReference>
<dbReference type="PROSITE" id="PS50112">
    <property type="entry name" value="PAS"/>
    <property type="match status" value="1"/>
</dbReference>
<dbReference type="CDD" id="cd01949">
    <property type="entry name" value="GGDEF"/>
    <property type="match status" value="1"/>
</dbReference>
<dbReference type="InterPro" id="IPR000014">
    <property type="entry name" value="PAS"/>
</dbReference>
<dbReference type="InterPro" id="IPR013656">
    <property type="entry name" value="PAS_4"/>
</dbReference>
<dbReference type="NCBIfam" id="TIGR00229">
    <property type="entry name" value="sensory_box"/>
    <property type="match status" value="1"/>
</dbReference>
<dbReference type="Proteomes" id="UP001147653">
    <property type="component" value="Unassembled WGS sequence"/>
</dbReference>
<dbReference type="PROSITE" id="PS50883">
    <property type="entry name" value="EAL"/>
    <property type="match status" value="1"/>
</dbReference>
<dbReference type="NCBIfam" id="TIGR00254">
    <property type="entry name" value="GGDEF"/>
    <property type="match status" value="1"/>
</dbReference>
<dbReference type="InterPro" id="IPR001633">
    <property type="entry name" value="EAL_dom"/>
</dbReference>
<comment type="caution">
    <text evidence="4">The sequence shown here is derived from an EMBL/GenBank/DDBJ whole genome shotgun (WGS) entry which is preliminary data.</text>
</comment>
<dbReference type="InterPro" id="IPR035965">
    <property type="entry name" value="PAS-like_dom_sf"/>
</dbReference>
<dbReference type="AlphaFoldDB" id="A0A9X3N9U7"/>
<dbReference type="SUPFAM" id="SSF55781">
    <property type="entry name" value="GAF domain-like"/>
    <property type="match status" value="1"/>
</dbReference>
<dbReference type="Gene3D" id="3.30.70.270">
    <property type="match status" value="1"/>
</dbReference>
<dbReference type="CDD" id="cd01948">
    <property type="entry name" value="EAL"/>
    <property type="match status" value="1"/>
</dbReference>
<dbReference type="SUPFAM" id="SSF55785">
    <property type="entry name" value="PYP-like sensor domain (PAS domain)"/>
    <property type="match status" value="3"/>
</dbReference>
<dbReference type="PANTHER" id="PTHR44757">
    <property type="entry name" value="DIGUANYLATE CYCLASE DGCP"/>
    <property type="match status" value="1"/>
</dbReference>
<keyword evidence="5" id="KW-1185">Reference proteome</keyword>
<dbReference type="InterPro" id="IPR035919">
    <property type="entry name" value="EAL_sf"/>
</dbReference>